<evidence type="ECO:0000256" key="5">
    <source>
        <dbReference type="ARBA" id="ARBA00023237"/>
    </source>
</evidence>
<comment type="subcellular location">
    <subcellularLocation>
        <location evidence="1">Cell outer membrane</location>
        <topology evidence="1">Lipid-anchor</topology>
    </subcellularLocation>
</comment>
<evidence type="ECO:0000256" key="1">
    <source>
        <dbReference type="ARBA" id="ARBA00004459"/>
    </source>
</evidence>
<comment type="caution">
    <text evidence="9">The sequence shown here is derived from an EMBL/GenBank/DDBJ whole genome shotgun (WGS) entry which is preliminary data.</text>
</comment>
<keyword evidence="6" id="KW-0449">Lipoprotein</keyword>
<name>A0A371X867_9HYPH</name>
<proteinExistence type="inferred from homology"/>
<dbReference type="RefSeq" id="WP_116682313.1">
    <property type="nucleotide sequence ID" value="NZ_QURL01000002.1"/>
</dbReference>
<dbReference type="EMBL" id="QURL01000002">
    <property type="protein sequence ID" value="RFC65416.1"/>
    <property type="molecule type" value="Genomic_DNA"/>
</dbReference>
<protein>
    <recommendedName>
        <fullName evidence="11">Outer membrane lipoprotein</fullName>
    </recommendedName>
</protein>
<accession>A0A371X867</accession>
<organism evidence="9 10">
    <name type="scientific">Fulvimarina endophytica</name>
    <dbReference type="NCBI Taxonomy" id="2293836"/>
    <lineage>
        <taxon>Bacteria</taxon>
        <taxon>Pseudomonadati</taxon>
        <taxon>Pseudomonadota</taxon>
        <taxon>Alphaproteobacteria</taxon>
        <taxon>Hyphomicrobiales</taxon>
        <taxon>Aurantimonadaceae</taxon>
        <taxon>Fulvimarina</taxon>
    </lineage>
</organism>
<keyword evidence="5" id="KW-0998">Cell outer membrane</keyword>
<evidence type="ECO:0000256" key="2">
    <source>
        <dbReference type="ARBA" id="ARBA00022729"/>
    </source>
</evidence>
<evidence type="ECO:0000256" key="6">
    <source>
        <dbReference type="ARBA" id="ARBA00023288"/>
    </source>
</evidence>
<keyword evidence="4" id="KW-0564">Palmitate</keyword>
<dbReference type="InterPro" id="IPR049857">
    <property type="entry name" value="Omp10-like"/>
</dbReference>
<evidence type="ECO:0000256" key="7">
    <source>
        <dbReference type="ARBA" id="ARBA00044505"/>
    </source>
</evidence>
<evidence type="ECO:0000256" key="3">
    <source>
        <dbReference type="ARBA" id="ARBA00023136"/>
    </source>
</evidence>
<dbReference type="Proteomes" id="UP000264310">
    <property type="component" value="Unassembled WGS sequence"/>
</dbReference>
<keyword evidence="2 8" id="KW-0732">Signal</keyword>
<sequence length="121" mass="12727">MRRIVLSLTVASTAAFSACQMQERAELAPAVPQGVEGTWNSVGGPVNYTASLNSGQFRSTERGTGAVLAQGTYSNIGPGQVTIVYRPTTRDTEVAANCNQTAPDTLSCATSTGNRFQLQRA</sequence>
<evidence type="ECO:0000313" key="9">
    <source>
        <dbReference type="EMBL" id="RFC65416.1"/>
    </source>
</evidence>
<keyword evidence="3" id="KW-0472">Membrane</keyword>
<evidence type="ECO:0000313" key="10">
    <source>
        <dbReference type="Proteomes" id="UP000264310"/>
    </source>
</evidence>
<dbReference type="Pfam" id="PF26368">
    <property type="entry name" value="OMP10"/>
    <property type="match status" value="1"/>
</dbReference>
<dbReference type="OrthoDB" id="7907172at2"/>
<gene>
    <name evidence="9" type="ORF">DYI37_06245</name>
</gene>
<evidence type="ECO:0000256" key="4">
    <source>
        <dbReference type="ARBA" id="ARBA00023139"/>
    </source>
</evidence>
<feature type="chain" id="PRO_5016648719" description="Outer membrane lipoprotein" evidence="8">
    <location>
        <begin position="18"/>
        <end position="121"/>
    </location>
</feature>
<comment type="similarity">
    <text evidence="7">Belongs to the rhizobiaceae omp10 lipoprotein family.</text>
</comment>
<reference evidence="9 10" key="1">
    <citation type="submission" date="2018-08" db="EMBL/GenBank/DDBJ databases">
        <title>Fulvimarina sp. 85, whole genome shotgun sequence.</title>
        <authorList>
            <person name="Tuo L."/>
        </authorList>
    </citation>
    <scope>NUCLEOTIDE SEQUENCE [LARGE SCALE GENOMIC DNA]</scope>
    <source>
        <strain evidence="9 10">85</strain>
    </source>
</reference>
<evidence type="ECO:0008006" key="11">
    <source>
        <dbReference type="Google" id="ProtNLM"/>
    </source>
</evidence>
<dbReference type="PROSITE" id="PS51257">
    <property type="entry name" value="PROKAR_LIPOPROTEIN"/>
    <property type="match status" value="1"/>
</dbReference>
<feature type="signal peptide" evidence="8">
    <location>
        <begin position="1"/>
        <end position="17"/>
    </location>
</feature>
<dbReference type="AlphaFoldDB" id="A0A371X867"/>
<evidence type="ECO:0000256" key="8">
    <source>
        <dbReference type="SAM" id="SignalP"/>
    </source>
</evidence>
<keyword evidence="10" id="KW-1185">Reference proteome</keyword>